<dbReference type="PANTHER" id="PTHR48258">
    <property type="entry name" value="DUF4218 DOMAIN-CONTAINING PROTEIN-RELATED"/>
    <property type="match status" value="1"/>
</dbReference>
<gene>
    <name evidence="2" type="ORF">SLEP1_g6673</name>
</gene>
<proteinExistence type="predicted"/>
<evidence type="ECO:0000259" key="1">
    <source>
        <dbReference type="Pfam" id="PF13960"/>
    </source>
</evidence>
<dbReference type="EMBL" id="BPVZ01000006">
    <property type="protein sequence ID" value="GKU93034.1"/>
    <property type="molecule type" value="Genomic_DNA"/>
</dbReference>
<accession>A0AAV5I423</accession>
<sequence>MEHLAIHLPYEARVGGPMQFRWMYPFERLMHCLKLTVKNKQRPEASICESYIMSKITNFISHYLHDGVHSTIDNPMRNIVVGFGDNSGLSIFKCVGKRIGSKIERRCLTVE</sequence>
<evidence type="ECO:0000313" key="3">
    <source>
        <dbReference type="Proteomes" id="UP001054252"/>
    </source>
</evidence>
<dbReference type="Proteomes" id="UP001054252">
    <property type="component" value="Unassembled WGS sequence"/>
</dbReference>
<reference evidence="2 3" key="1">
    <citation type="journal article" date="2021" name="Commun. Biol.">
        <title>The genome of Shorea leprosula (Dipterocarpaceae) highlights the ecological relevance of drought in aseasonal tropical rainforests.</title>
        <authorList>
            <person name="Ng K.K.S."/>
            <person name="Kobayashi M.J."/>
            <person name="Fawcett J.A."/>
            <person name="Hatakeyama M."/>
            <person name="Paape T."/>
            <person name="Ng C.H."/>
            <person name="Ang C.C."/>
            <person name="Tnah L.H."/>
            <person name="Lee C.T."/>
            <person name="Nishiyama T."/>
            <person name="Sese J."/>
            <person name="O'Brien M.J."/>
            <person name="Copetti D."/>
            <person name="Mohd Noor M.I."/>
            <person name="Ong R.C."/>
            <person name="Putra M."/>
            <person name="Sireger I.Z."/>
            <person name="Indrioko S."/>
            <person name="Kosugi Y."/>
            <person name="Izuno A."/>
            <person name="Isagi Y."/>
            <person name="Lee S.L."/>
            <person name="Shimizu K.K."/>
        </authorList>
    </citation>
    <scope>NUCLEOTIDE SEQUENCE [LARGE SCALE GENOMIC DNA]</scope>
    <source>
        <strain evidence="2">214</strain>
    </source>
</reference>
<protein>
    <recommendedName>
        <fullName evidence="1">DUF4218 domain-containing protein</fullName>
    </recommendedName>
</protein>
<dbReference type="InterPro" id="IPR025452">
    <property type="entry name" value="DUF4218"/>
</dbReference>
<keyword evidence="3" id="KW-1185">Reference proteome</keyword>
<name>A0AAV5I423_9ROSI</name>
<organism evidence="2 3">
    <name type="scientific">Rubroshorea leprosula</name>
    <dbReference type="NCBI Taxonomy" id="152421"/>
    <lineage>
        <taxon>Eukaryota</taxon>
        <taxon>Viridiplantae</taxon>
        <taxon>Streptophyta</taxon>
        <taxon>Embryophyta</taxon>
        <taxon>Tracheophyta</taxon>
        <taxon>Spermatophyta</taxon>
        <taxon>Magnoliopsida</taxon>
        <taxon>eudicotyledons</taxon>
        <taxon>Gunneridae</taxon>
        <taxon>Pentapetalae</taxon>
        <taxon>rosids</taxon>
        <taxon>malvids</taxon>
        <taxon>Malvales</taxon>
        <taxon>Dipterocarpaceae</taxon>
        <taxon>Rubroshorea</taxon>
    </lineage>
</organism>
<dbReference type="AlphaFoldDB" id="A0AAV5I423"/>
<evidence type="ECO:0000313" key="2">
    <source>
        <dbReference type="EMBL" id="GKU93034.1"/>
    </source>
</evidence>
<dbReference type="Pfam" id="PF13960">
    <property type="entry name" value="DUF4218"/>
    <property type="match status" value="1"/>
</dbReference>
<dbReference type="PANTHER" id="PTHR48258:SF3">
    <property type="entry name" value="FK506-BINDING PROTEIN 4-LIKE ISOFORM X1"/>
    <property type="match status" value="1"/>
</dbReference>
<comment type="caution">
    <text evidence="2">The sequence shown here is derived from an EMBL/GenBank/DDBJ whole genome shotgun (WGS) entry which is preliminary data.</text>
</comment>
<feature type="domain" description="DUF4218" evidence="1">
    <location>
        <begin position="1"/>
        <end position="78"/>
    </location>
</feature>